<dbReference type="PANTHER" id="PTHR28264">
    <property type="entry name" value="CYTOCHROME C OXIDASE SUBUNIT 7A"/>
    <property type="match status" value="1"/>
</dbReference>
<keyword evidence="10" id="KW-1185">Reference proteome</keyword>
<evidence type="ECO:0000256" key="3">
    <source>
        <dbReference type="ARBA" id="ARBA00022792"/>
    </source>
</evidence>
<dbReference type="GO" id="GO:0004129">
    <property type="term" value="F:cytochrome-c oxidase activity"/>
    <property type="evidence" value="ECO:0007669"/>
    <property type="project" value="TreeGrafter"/>
</dbReference>
<organism evidence="9 10">
    <name type="scientific">Rhodotorula diobovata</name>
    <dbReference type="NCBI Taxonomy" id="5288"/>
    <lineage>
        <taxon>Eukaryota</taxon>
        <taxon>Fungi</taxon>
        <taxon>Dikarya</taxon>
        <taxon>Basidiomycota</taxon>
        <taxon>Pucciniomycotina</taxon>
        <taxon>Microbotryomycetes</taxon>
        <taxon>Sporidiobolales</taxon>
        <taxon>Sporidiobolaceae</taxon>
        <taxon>Rhodotorula</taxon>
    </lineage>
</organism>
<keyword evidence="2 8" id="KW-0812">Transmembrane</keyword>
<dbReference type="STRING" id="5288.A0A5C5G480"/>
<reference evidence="9 10" key="1">
    <citation type="submission" date="2019-03" db="EMBL/GenBank/DDBJ databases">
        <title>Rhodosporidium diobovatum UCD-FST 08-225 genome sequencing, assembly, and annotation.</title>
        <authorList>
            <person name="Fakankun I.U."/>
            <person name="Fristensky B."/>
            <person name="Levin D.B."/>
        </authorList>
    </citation>
    <scope>NUCLEOTIDE SEQUENCE [LARGE SCALE GENOMIC DNA]</scope>
    <source>
        <strain evidence="9 10">UCD-FST 08-225</strain>
    </source>
</reference>
<dbReference type="Proteomes" id="UP000311382">
    <property type="component" value="Unassembled WGS sequence"/>
</dbReference>
<evidence type="ECO:0000313" key="9">
    <source>
        <dbReference type="EMBL" id="TNY22701.1"/>
    </source>
</evidence>
<feature type="transmembrane region" description="Helical" evidence="8">
    <location>
        <begin position="105"/>
        <end position="124"/>
    </location>
</feature>
<accession>A0A5C5G480</accession>
<dbReference type="GO" id="GO:0006123">
    <property type="term" value="P:mitochondrial electron transport, cytochrome c to oxygen"/>
    <property type="evidence" value="ECO:0007669"/>
    <property type="project" value="TreeGrafter"/>
</dbReference>
<evidence type="ECO:0000256" key="5">
    <source>
        <dbReference type="ARBA" id="ARBA00023128"/>
    </source>
</evidence>
<evidence type="ECO:0000256" key="1">
    <source>
        <dbReference type="ARBA" id="ARBA00004273"/>
    </source>
</evidence>
<gene>
    <name evidence="9" type="ORF">DMC30DRAFT_391502</name>
</gene>
<evidence type="ECO:0000256" key="7">
    <source>
        <dbReference type="SAM" id="MobiDB-lite"/>
    </source>
</evidence>
<evidence type="ECO:0000256" key="4">
    <source>
        <dbReference type="ARBA" id="ARBA00022989"/>
    </source>
</evidence>
<evidence type="ECO:0000256" key="8">
    <source>
        <dbReference type="SAM" id="Phobius"/>
    </source>
</evidence>
<keyword evidence="6 8" id="KW-0472">Membrane</keyword>
<evidence type="ECO:0000256" key="6">
    <source>
        <dbReference type="ARBA" id="ARBA00023136"/>
    </source>
</evidence>
<sequence>MRERARRGEEGEMRCARERTAAAASGSHSVGSSSACTAVNEVKRRRTASEGGRAKAGGAGQPPRLPPHGQVASQLPLASPSTAQPPPRRAAMAIAPIQGALRKHLLTNLSIGIGGGLVAGYSYWQLVHLPLVRKRDNWYLEQAKLKAESA</sequence>
<keyword evidence="5" id="KW-0496">Mitochondrion</keyword>
<name>A0A5C5G480_9BASI</name>
<keyword evidence="3" id="KW-0999">Mitochondrion inner membrane</keyword>
<dbReference type="AlphaFoldDB" id="A0A5C5G480"/>
<dbReference type="PANTHER" id="PTHR28264:SF1">
    <property type="entry name" value="CYTOCHROME C OXIDASE SUBUNIT 6C"/>
    <property type="match status" value="1"/>
</dbReference>
<dbReference type="OrthoDB" id="2526299at2759"/>
<dbReference type="GO" id="GO:0005743">
    <property type="term" value="C:mitochondrial inner membrane"/>
    <property type="evidence" value="ECO:0007669"/>
    <property type="project" value="UniProtKB-SubCell"/>
</dbReference>
<evidence type="ECO:0000256" key="2">
    <source>
        <dbReference type="ARBA" id="ARBA00022692"/>
    </source>
</evidence>
<evidence type="ECO:0000313" key="10">
    <source>
        <dbReference type="Proteomes" id="UP000311382"/>
    </source>
</evidence>
<proteinExistence type="predicted"/>
<comment type="subcellular location">
    <subcellularLocation>
        <location evidence="1">Mitochondrion inner membrane</location>
    </subcellularLocation>
</comment>
<comment type="caution">
    <text evidence="9">The sequence shown here is derived from an EMBL/GenBank/DDBJ whole genome shotgun (WGS) entry which is preliminary data.</text>
</comment>
<dbReference type="CDD" id="cd22888">
    <property type="entry name" value="CcO_VIIa_fungal"/>
    <property type="match status" value="1"/>
</dbReference>
<protein>
    <recommendedName>
        <fullName evidence="11">Cytochrome c oxidase subunit 9, mitochondrial</fullName>
    </recommendedName>
</protein>
<feature type="compositionally biased region" description="Basic and acidic residues" evidence="7">
    <location>
        <begin position="1"/>
        <end position="20"/>
    </location>
</feature>
<feature type="region of interest" description="Disordered" evidence="7">
    <location>
        <begin position="1"/>
        <end position="89"/>
    </location>
</feature>
<dbReference type="EMBL" id="SOZI01000021">
    <property type="protein sequence ID" value="TNY22701.1"/>
    <property type="molecule type" value="Genomic_DNA"/>
</dbReference>
<evidence type="ECO:0008006" key="11">
    <source>
        <dbReference type="Google" id="ProtNLM"/>
    </source>
</evidence>
<keyword evidence="4 8" id="KW-1133">Transmembrane helix</keyword>
<feature type="compositionally biased region" description="Low complexity" evidence="7">
    <location>
        <begin position="21"/>
        <end position="38"/>
    </location>
</feature>